<dbReference type="PANTHER" id="PTHR37984">
    <property type="entry name" value="PROTEIN CBG26694"/>
    <property type="match status" value="1"/>
</dbReference>
<dbReference type="GO" id="GO:0015074">
    <property type="term" value="P:DNA integration"/>
    <property type="evidence" value="ECO:0007669"/>
    <property type="project" value="InterPro"/>
</dbReference>
<dbReference type="SUPFAM" id="SSF56672">
    <property type="entry name" value="DNA/RNA polymerases"/>
    <property type="match status" value="1"/>
</dbReference>
<dbReference type="InterPro" id="IPR050951">
    <property type="entry name" value="Retrovirus_Pol_polyprotein"/>
</dbReference>
<dbReference type="CDD" id="cd01647">
    <property type="entry name" value="RT_LTR"/>
    <property type="match status" value="1"/>
</dbReference>
<evidence type="ECO:0000259" key="2">
    <source>
        <dbReference type="PROSITE" id="PS50994"/>
    </source>
</evidence>
<evidence type="ECO:0000313" key="3">
    <source>
        <dbReference type="EMBL" id="GEU29253.1"/>
    </source>
</evidence>
<dbReference type="InterPro" id="IPR036397">
    <property type="entry name" value="RNaseH_sf"/>
</dbReference>
<dbReference type="InterPro" id="IPR012337">
    <property type="entry name" value="RNaseH-like_sf"/>
</dbReference>
<dbReference type="SUPFAM" id="SSF53098">
    <property type="entry name" value="Ribonuclease H-like"/>
    <property type="match status" value="1"/>
</dbReference>
<protein>
    <submittedName>
        <fullName evidence="3">Putative reverse transcriptase domain-containing protein</fullName>
    </submittedName>
</protein>
<dbReference type="InterPro" id="IPR000477">
    <property type="entry name" value="RT_dom"/>
</dbReference>
<accession>A0A699GHN2</accession>
<comment type="caution">
    <text evidence="3">The sequence shown here is derived from an EMBL/GenBank/DDBJ whole genome shotgun (WGS) entry which is preliminary data.</text>
</comment>
<sequence>MPFGLTDASKIFMDLMNYVCSPMLDKSVIVFIDDILIYSKSKKEHEVHLREVLETLQKERLYAKFVKCEFWLQEIQFLSHVINYEGIKVDPAKIEAVMNWKTPKDVGEIRIFLGRCVKFQYLFDRKEAKIWLSIVMHPTPVSDVSLCNEARDGRFTSNFLGDFQEEIGTRLHMSTAFHPQTDSQSERTIQTLEDMLRVCVIDFGGNWDDHLPLVEFAYNNSYYASIKMPPYEMPYGRKCRTPVCWDEVGSMELASTDVVLATTEKVKTIRERLREAQDRTNVAGLCGGSDGGIVGVVGYGGVGQKSREME</sequence>
<keyword evidence="3" id="KW-0548">Nucleotidyltransferase</keyword>
<dbReference type="PANTHER" id="PTHR37984:SF5">
    <property type="entry name" value="PROTEIN NYNRIN-LIKE"/>
    <property type="match status" value="1"/>
</dbReference>
<keyword evidence="3" id="KW-0808">Transferase</keyword>
<proteinExistence type="predicted"/>
<dbReference type="GO" id="GO:0003964">
    <property type="term" value="F:RNA-directed DNA polymerase activity"/>
    <property type="evidence" value="ECO:0007669"/>
    <property type="project" value="UniProtKB-KW"/>
</dbReference>
<dbReference type="PROSITE" id="PS50994">
    <property type="entry name" value="INTEGRASE"/>
    <property type="match status" value="1"/>
</dbReference>
<dbReference type="GO" id="GO:0003676">
    <property type="term" value="F:nucleic acid binding"/>
    <property type="evidence" value="ECO:0007669"/>
    <property type="project" value="InterPro"/>
</dbReference>
<dbReference type="AlphaFoldDB" id="A0A699GHN2"/>
<dbReference type="EMBL" id="BKCJ010000054">
    <property type="protein sequence ID" value="GEU29253.1"/>
    <property type="molecule type" value="Genomic_DNA"/>
</dbReference>
<reference evidence="3" key="1">
    <citation type="journal article" date="2019" name="Sci. Rep.">
        <title>Draft genome of Tanacetum cinerariifolium, the natural source of mosquito coil.</title>
        <authorList>
            <person name="Yamashiro T."/>
            <person name="Shiraishi A."/>
            <person name="Satake H."/>
            <person name="Nakayama K."/>
        </authorList>
    </citation>
    <scope>NUCLEOTIDE SEQUENCE</scope>
</reference>
<keyword evidence="3" id="KW-0695">RNA-directed DNA polymerase</keyword>
<dbReference type="InterPro" id="IPR001584">
    <property type="entry name" value="Integrase_cat-core"/>
</dbReference>
<evidence type="ECO:0000259" key="1">
    <source>
        <dbReference type="PROSITE" id="PS50878"/>
    </source>
</evidence>
<organism evidence="3">
    <name type="scientific">Tanacetum cinerariifolium</name>
    <name type="common">Dalmatian daisy</name>
    <name type="synonym">Chrysanthemum cinerariifolium</name>
    <dbReference type="NCBI Taxonomy" id="118510"/>
    <lineage>
        <taxon>Eukaryota</taxon>
        <taxon>Viridiplantae</taxon>
        <taxon>Streptophyta</taxon>
        <taxon>Embryophyta</taxon>
        <taxon>Tracheophyta</taxon>
        <taxon>Spermatophyta</taxon>
        <taxon>Magnoliopsida</taxon>
        <taxon>eudicotyledons</taxon>
        <taxon>Gunneridae</taxon>
        <taxon>Pentapetalae</taxon>
        <taxon>asterids</taxon>
        <taxon>campanulids</taxon>
        <taxon>Asterales</taxon>
        <taxon>Asteraceae</taxon>
        <taxon>Asteroideae</taxon>
        <taxon>Anthemideae</taxon>
        <taxon>Anthemidinae</taxon>
        <taxon>Tanacetum</taxon>
    </lineage>
</organism>
<feature type="domain" description="Integrase catalytic" evidence="2">
    <location>
        <begin position="155"/>
        <end position="238"/>
    </location>
</feature>
<feature type="domain" description="Reverse transcriptase" evidence="1">
    <location>
        <begin position="1"/>
        <end position="89"/>
    </location>
</feature>
<dbReference type="PROSITE" id="PS50878">
    <property type="entry name" value="RT_POL"/>
    <property type="match status" value="1"/>
</dbReference>
<dbReference type="Pfam" id="PF00078">
    <property type="entry name" value="RVT_1"/>
    <property type="match status" value="1"/>
</dbReference>
<dbReference type="Gene3D" id="3.30.70.270">
    <property type="match status" value="1"/>
</dbReference>
<dbReference type="InterPro" id="IPR043128">
    <property type="entry name" value="Rev_trsase/Diguanyl_cyclase"/>
</dbReference>
<dbReference type="InterPro" id="IPR043502">
    <property type="entry name" value="DNA/RNA_pol_sf"/>
</dbReference>
<gene>
    <name evidence="3" type="ORF">Tci_001231</name>
</gene>
<dbReference type="Gene3D" id="3.30.420.10">
    <property type="entry name" value="Ribonuclease H-like superfamily/Ribonuclease H"/>
    <property type="match status" value="1"/>
</dbReference>
<name>A0A699GHN2_TANCI</name>